<keyword evidence="1" id="KW-1133">Transmembrane helix</keyword>
<dbReference type="InterPro" id="IPR043751">
    <property type="entry name" value="DUF5696"/>
</dbReference>
<dbReference type="EMBL" id="JACXJA010000017">
    <property type="protein sequence ID" value="MBD2863233.1"/>
    <property type="molecule type" value="Genomic_DNA"/>
</dbReference>
<dbReference type="AlphaFoldDB" id="A0A927C8A6"/>
<keyword evidence="1" id="KW-0472">Membrane</keyword>
<sequence>MTVIKRIPVTAWVIIVLVVALAIFVLTRLDTGTLGRQAAEAAAVAAPGAVKVDKGPAELPNDANMKTVAQTPQLELKMDAASGHFAVVDKRNGNVWRSYPSPDQWANETQEGQWRVHLRSPVMFRYIDLSGKLSQPKESNLLEERGEIKDIATIDGGFRLTFDMPSKEITIPIEVKVDGDSVVTKIIDSGVKEGKLSLIWVRLYPFFGAERSEGQDGYLFVPDGSGALIPYDPNSTNVNRIYQEPIYGQDLSFKVNSEPNSRNQVVMPVYGAKSQDRAYLAIVEDGAEQVEIVGSPSGVFSGYNWITGQQNYRSTYRQVTNEAKNRSFTTYNKDERFGGDRAVRYVLLDKPKANYVGMAERYREYLIKTHDLKTITPKSNKMPMLVNIIGAVQEDGLITDRYLKTTSTSDAMKMVQRLYGLGLDNMVVNYLGWQEDGYNALGAPLRVDKRLGGVEGMKQFTQYARTLDIPVYLNTNYAFNNTDAGKFNRNRHGLRDLGGTVMGRLVSMGFLGSLLDREITYIKDLGATGITAEGIGADVFSDFNTNYPASREENRKLQQSYLKKFRDGGLDVRGANTPFANHTNFFAVPYVSAIDGLSDDYSFDSFSDTAIPFAQISLHGLVSYTSFAANNRDEYQKQFLRDLEYGSAPSFMFLYENAEQFKYANTDLHPYSPDYRDWEAEAVKEYQKVNEALGDVQDKFIINHRELAPEVKETTYAGGKRIIVNYGTQTYRNGSITVQPLDYLIVKGGTTP</sequence>
<keyword evidence="3" id="KW-1185">Reference proteome</keyword>
<evidence type="ECO:0000256" key="1">
    <source>
        <dbReference type="SAM" id="Phobius"/>
    </source>
</evidence>
<protein>
    <submittedName>
        <fullName evidence="2">Uncharacterized protein</fullName>
    </submittedName>
</protein>
<keyword evidence="1" id="KW-0812">Transmembrane</keyword>
<evidence type="ECO:0000313" key="2">
    <source>
        <dbReference type="EMBL" id="MBD2863233.1"/>
    </source>
</evidence>
<reference evidence="2" key="1">
    <citation type="submission" date="2020-09" db="EMBL/GenBank/DDBJ databases">
        <title>A novel bacterium of genus Paenibacillus, isolated from South China Sea.</title>
        <authorList>
            <person name="Huang H."/>
            <person name="Mo K."/>
            <person name="Hu Y."/>
        </authorList>
    </citation>
    <scope>NUCLEOTIDE SEQUENCE</scope>
    <source>
        <strain evidence="2">IB182363</strain>
    </source>
</reference>
<gene>
    <name evidence="2" type="ORF">IDH45_14665</name>
</gene>
<organism evidence="2 3">
    <name type="scientific">Paenibacillus oceani</name>
    <dbReference type="NCBI Taxonomy" id="2772510"/>
    <lineage>
        <taxon>Bacteria</taxon>
        <taxon>Bacillati</taxon>
        <taxon>Bacillota</taxon>
        <taxon>Bacilli</taxon>
        <taxon>Bacillales</taxon>
        <taxon>Paenibacillaceae</taxon>
        <taxon>Paenibacillus</taxon>
    </lineage>
</organism>
<evidence type="ECO:0000313" key="3">
    <source>
        <dbReference type="Proteomes" id="UP000639396"/>
    </source>
</evidence>
<comment type="caution">
    <text evidence="2">The sequence shown here is derived from an EMBL/GenBank/DDBJ whole genome shotgun (WGS) entry which is preliminary data.</text>
</comment>
<dbReference type="Pfam" id="PF18952">
    <property type="entry name" value="DUF5696"/>
    <property type="match status" value="1"/>
</dbReference>
<name>A0A927C8A6_9BACL</name>
<feature type="transmembrane region" description="Helical" evidence="1">
    <location>
        <begin position="7"/>
        <end position="26"/>
    </location>
</feature>
<dbReference type="RefSeq" id="WP_190928835.1">
    <property type="nucleotide sequence ID" value="NZ_JACXJA010000017.1"/>
</dbReference>
<dbReference type="Proteomes" id="UP000639396">
    <property type="component" value="Unassembled WGS sequence"/>
</dbReference>
<accession>A0A927C8A6</accession>
<proteinExistence type="predicted"/>